<dbReference type="OrthoDB" id="10309144at2759"/>
<protein>
    <submittedName>
        <fullName evidence="2">Uncharacterized protein</fullName>
    </submittedName>
</protein>
<dbReference type="Proteomes" id="UP000030762">
    <property type="component" value="Unassembled WGS sequence"/>
</dbReference>
<feature type="non-terminal residue" evidence="2">
    <location>
        <position position="1"/>
    </location>
</feature>
<dbReference type="AlphaFoldDB" id="T0RNS8"/>
<dbReference type="VEuPathDB" id="FungiDB:SDRG_08239"/>
<dbReference type="RefSeq" id="XP_008612335.1">
    <property type="nucleotide sequence ID" value="XM_008614113.1"/>
</dbReference>
<gene>
    <name evidence="2" type="ORF">SDRG_08239</name>
</gene>
<evidence type="ECO:0000256" key="1">
    <source>
        <dbReference type="SAM" id="MobiDB-lite"/>
    </source>
</evidence>
<name>T0RNS8_SAPDV</name>
<accession>T0RNS8</accession>
<evidence type="ECO:0000313" key="2">
    <source>
        <dbReference type="EMBL" id="EQC34023.1"/>
    </source>
</evidence>
<sequence length="212" mass="24021">MSTNQEDDPSRELTKAEILRLCRHNRILVSAARQKKLQADLSGAALTAAEKARQNHIDFVSDLTGPGVVVEVLTETTRGWTTRVGFEKHWVYMDVTYSTLAWRLATWLWGTPPARPMENAFELDPRHMHLTRVITLLPKMLANSDEEASPCLLIEDDAHVKLTLLCTSKEEQARVLDSLMKLVQHAKNRAEINNIQSDDDGNNPDDNKPKRE</sequence>
<reference evidence="2 3" key="1">
    <citation type="submission" date="2012-04" db="EMBL/GenBank/DDBJ databases">
        <title>The Genome Sequence of Saprolegnia declina VS20.</title>
        <authorList>
            <consortium name="The Broad Institute Genome Sequencing Platform"/>
            <person name="Russ C."/>
            <person name="Nusbaum C."/>
            <person name="Tyler B."/>
            <person name="van West P."/>
            <person name="Dieguez-Uribeondo J."/>
            <person name="de Bruijn I."/>
            <person name="Tripathy S."/>
            <person name="Jiang R."/>
            <person name="Young S.K."/>
            <person name="Zeng Q."/>
            <person name="Gargeya S."/>
            <person name="Fitzgerald M."/>
            <person name="Haas B."/>
            <person name="Abouelleil A."/>
            <person name="Alvarado L."/>
            <person name="Arachchi H.M."/>
            <person name="Berlin A."/>
            <person name="Chapman S.B."/>
            <person name="Goldberg J."/>
            <person name="Griggs A."/>
            <person name="Gujja S."/>
            <person name="Hansen M."/>
            <person name="Howarth C."/>
            <person name="Imamovic A."/>
            <person name="Larimer J."/>
            <person name="McCowen C."/>
            <person name="Montmayeur A."/>
            <person name="Murphy C."/>
            <person name="Neiman D."/>
            <person name="Pearson M."/>
            <person name="Priest M."/>
            <person name="Roberts A."/>
            <person name="Saif S."/>
            <person name="Shea T."/>
            <person name="Sisk P."/>
            <person name="Sykes S."/>
            <person name="Wortman J."/>
            <person name="Nusbaum C."/>
            <person name="Birren B."/>
        </authorList>
    </citation>
    <scope>NUCLEOTIDE SEQUENCE [LARGE SCALE GENOMIC DNA]</scope>
    <source>
        <strain evidence="2 3">VS20</strain>
    </source>
</reference>
<dbReference type="OMA" id="PRHMHLT"/>
<dbReference type="InParanoid" id="T0RNS8"/>
<dbReference type="EMBL" id="JH767156">
    <property type="protein sequence ID" value="EQC34023.1"/>
    <property type="molecule type" value="Genomic_DNA"/>
</dbReference>
<proteinExistence type="predicted"/>
<organism evidence="2 3">
    <name type="scientific">Saprolegnia diclina (strain VS20)</name>
    <dbReference type="NCBI Taxonomy" id="1156394"/>
    <lineage>
        <taxon>Eukaryota</taxon>
        <taxon>Sar</taxon>
        <taxon>Stramenopiles</taxon>
        <taxon>Oomycota</taxon>
        <taxon>Saprolegniomycetes</taxon>
        <taxon>Saprolegniales</taxon>
        <taxon>Saprolegniaceae</taxon>
        <taxon>Saprolegnia</taxon>
    </lineage>
</organism>
<keyword evidence="3" id="KW-1185">Reference proteome</keyword>
<dbReference type="GeneID" id="19948966"/>
<evidence type="ECO:0000313" key="3">
    <source>
        <dbReference type="Proteomes" id="UP000030762"/>
    </source>
</evidence>
<feature type="region of interest" description="Disordered" evidence="1">
    <location>
        <begin position="190"/>
        <end position="212"/>
    </location>
</feature>